<proteinExistence type="predicted"/>
<dbReference type="Proteomes" id="UP000075420">
    <property type="component" value="Unassembled WGS sequence"/>
</dbReference>
<gene>
    <name evidence="1" type="ORF">BE08_42830</name>
</gene>
<organism evidence="1 2">
    <name type="scientific">Sorangium cellulosum</name>
    <name type="common">Polyangium cellulosum</name>
    <dbReference type="NCBI Taxonomy" id="56"/>
    <lineage>
        <taxon>Bacteria</taxon>
        <taxon>Pseudomonadati</taxon>
        <taxon>Myxococcota</taxon>
        <taxon>Polyangia</taxon>
        <taxon>Polyangiales</taxon>
        <taxon>Polyangiaceae</taxon>
        <taxon>Sorangium</taxon>
    </lineage>
</organism>
<reference evidence="1 2" key="1">
    <citation type="submission" date="2014-02" db="EMBL/GenBank/DDBJ databases">
        <title>The small core and large imbalanced accessory genome model reveals a collaborative survival strategy of Sorangium cellulosum strains in nature.</title>
        <authorList>
            <person name="Han K."/>
            <person name="Peng R."/>
            <person name="Blom J."/>
            <person name="Li Y.-Z."/>
        </authorList>
    </citation>
    <scope>NUCLEOTIDE SEQUENCE [LARGE SCALE GENOMIC DNA]</scope>
    <source>
        <strain evidence="1 2">So0157-25</strain>
    </source>
</reference>
<dbReference type="EMBL" id="JELY01001509">
    <property type="protein sequence ID" value="KYF55530.1"/>
    <property type="molecule type" value="Genomic_DNA"/>
</dbReference>
<dbReference type="AlphaFoldDB" id="A0A150PIP8"/>
<evidence type="ECO:0000313" key="1">
    <source>
        <dbReference type="EMBL" id="KYF55530.1"/>
    </source>
</evidence>
<accession>A0A150PIP8</accession>
<name>A0A150PIP8_SORCE</name>
<protein>
    <submittedName>
        <fullName evidence="1">Uncharacterized protein</fullName>
    </submittedName>
</protein>
<sequence>MMFARASDQEIMAARGAAWRARPGWGGAELAMEVGEVHVVGAAALDVLDVPRRLWHHARCWR</sequence>
<evidence type="ECO:0000313" key="2">
    <source>
        <dbReference type="Proteomes" id="UP000075420"/>
    </source>
</evidence>
<comment type="caution">
    <text evidence="1">The sequence shown here is derived from an EMBL/GenBank/DDBJ whole genome shotgun (WGS) entry which is preliminary data.</text>
</comment>